<protein>
    <submittedName>
        <fullName evidence="9">Cytochrome P450 4V2</fullName>
    </submittedName>
</protein>
<sequence>MRKYPNLYFHESLIKLQKNNFLVGGINFFTSRFYECKVFSGQTKYSFKLSFLETILGVKIGALQNEAEQYVSSLHRLLDVAMSRIWKFWQWPDFIFHSSKTYRENLQYLRIAHGFSRRIIKEKKLSYINREMREGSRRPKCLLDVLLKLHMEDKVLDEEGVRQEVDTFIAAVAVFEIPQELTLSVSSFLVQGERRFRSWFDPERFLPENSAHIPECAYIPFLTGPRSALKRCELNHTSNLHMISGRGVLTQRIGIIDALTVMPQKTSMVVTRTQINRFDLFPPYQNPIPLIDAALKLTKKNE</sequence>
<dbReference type="InterPro" id="IPR036396">
    <property type="entry name" value="Cyt_P450_sf"/>
</dbReference>
<keyword evidence="10" id="KW-1185">Reference proteome</keyword>
<accession>A0AAV4S975</accession>
<dbReference type="SUPFAM" id="SSF48264">
    <property type="entry name" value="Cytochrome P450"/>
    <property type="match status" value="2"/>
</dbReference>
<evidence type="ECO:0000313" key="9">
    <source>
        <dbReference type="EMBL" id="GIY31058.1"/>
    </source>
</evidence>
<comment type="similarity">
    <text evidence="3">Belongs to the cytochrome P450 family.</text>
</comment>
<organism evidence="9 10">
    <name type="scientific">Caerostris darwini</name>
    <dbReference type="NCBI Taxonomy" id="1538125"/>
    <lineage>
        <taxon>Eukaryota</taxon>
        <taxon>Metazoa</taxon>
        <taxon>Ecdysozoa</taxon>
        <taxon>Arthropoda</taxon>
        <taxon>Chelicerata</taxon>
        <taxon>Arachnida</taxon>
        <taxon>Araneae</taxon>
        <taxon>Araneomorphae</taxon>
        <taxon>Entelegynae</taxon>
        <taxon>Araneoidea</taxon>
        <taxon>Araneidae</taxon>
        <taxon>Caerostris</taxon>
    </lineage>
</organism>
<comment type="subcellular location">
    <subcellularLocation>
        <location evidence="2">Endoplasmic reticulum membrane</location>
    </subcellularLocation>
</comment>
<dbReference type="GO" id="GO:0005506">
    <property type="term" value="F:iron ion binding"/>
    <property type="evidence" value="ECO:0007669"/>
    <property type="project" value="InterPro"/>
</dbReference>
<keyword evidence="8" id="KW-0472">Membrane</keyword>
<evidence type="ECO:0000256" key="8">
    <source>
        <dbReference type="ARBA" id="ARBA00023136"/>
    </source>
</evidence>
<proteinExistence type="inferred from homology"/>
<dbReference type="GO" id="GO:0016705">
    <property type="term" value="F:oxidoreductase activity, acting on paired donors, with incorporation or reduction of molecular oxygen"/>
    <property type="evidence" value="ECO:0007669"/>
    <property type="project" value="InterPro"/>
</dbReference>
<gene>
    <name evidence="9" type="primary">CYP4V2_26</name>
    <name evidence="9" type="ORF">CDAR_83401</name>
</gene>
<keyword evidence="4" id="KW-0349">Heme</keyword>
<evidence type="ECO:0000256" key="6">
    <source>
        <dbReference type="ARBA" id="ARBA00023004"/>
    </source>
</evidence>
<keyword evidence="6" id="KW-0408">Iron</keyword>
<evidence type="ECO:0000256" key="3">
    <source>
        <dbReference type="ARBA" id="ARBA00010617"/>
    </source>
</evidence>
<dbReference type="AlphaFoldDB" id="A0AAV4S975"/>
<evidence type="ECO:0000256" key="5">
    <source>
        <dbReference type="ARBA" id="ARBA00022824"/>
    </source>
</evidence>
<dbReference type="Gene3D" id="1.10.630.10">
    <property type="entry name" value="Cytochrome P450"/>
    <property type="match status" value="2"/>
</dbReference>
<dbReference type="GO" id="GO:0004497">
    <property type="term" value="F:monooxygenase activity"/>
    <property type="evidence" value="ECO:0007669"/>
    <property type="project" value="UniProtKB-KW"/>
</dbReference>
<evidence type="ECO:0000256" key="1">
    <source>
        <dbReference type="ARBA" id="ARBA00001971"/>
    </source>
</evidence>
<keyword evidence="7" id="KW-0503">Monooxygenase</keyword>
<keyword evidence="4" id="KW-0479">Metal-binding</keyword>
<dbReference type="PANTHER" id="PTHR24291:SF189">
    <property type="entry name" value="CYTOCHROME P450 4C3-RELATED"/>
    <property type="match status" value="1"/>
</dbReference>
<evidence type="ECO:0000256" key="7">
    <source>
        <dbReference type="ARBA" id="ARBA00023033"/>
    </source>
</evidence>
<dbReference type="GO" id="GO:0005789">
    <property type="term" value="C:endoplasmic reticulum membrane"/>
    <property type="evidence" value="ECO:0007669"/>
    <property type="project" value="UniProtKB-SubCell"/>
</dbReference>
<evidence type="ECO:0000256" key="2">
    <source>
        <dbReference type="ARBA" id="ARBA00004586"/>
    </source>
</evidence>
<dbReference type="GO" id="GO:0020037">
    <property type="term" value="F:heme binding"/>
    <property type="evidence" value="ECO:0007669"/>
    <property type="project" value="InterPro"/>
</dbReference>
<keyword evidence="5" id="KW-0256">Endoplasmic reticulum</keyword>
<reference evidence="9 10" key="1">
    <citation type="submission" date="2021-06" db="EMBL/GenBank/DDBJ databases">
        <title>Caerostris darwini draft genome.</title>
        <authorList>
            <person name="Kono N."/>
            <person name="Arakawa K."/>
        </authorList>
    </citation>
    <scope>NUCLEOTIDE SEQUENCE [LARGE SCALE GENOMIC DNA]</scope>
</reference>
<dbReference type="Proteomes" id="UP001054837">
    <property type="component" value="Unassembled WGS sequence"/>
</dbReference>
<comment type="cofactor">
    <cofactor evidence="1">
        <name>heme</name>
        <dbReference type="ChEBI" id="CHEBI:30413"/>
    </cofactor>
</comment>
<evidence type="ECO:0000256" key="4">
    <source>
        <dbReference type="ARBA" id="ARBA00022617"/>
    </source>
</evidence>
<dbReference type="PANTHER" id="PTHR24291">
    <property type="entry name" value="CYTOCHROME P450 FAMILY 4"/>
    <property type="match status" value="1"/>
</dbReference>
<keyword evidence="7" id="KW-0560">Oxidoreductase</keyword>
<dbReference type="InterPro" id="IPR050196">
    <property type="entry name" value="Cytochrome_P450_Monoox"/>
</dbReference>
<comment type="caution">
    <text evidence="9">The sequence shown here is derived from an EMBL/GenBank/DDBJ whole genome shotgun (WGS) entry which is preliminary data.</text>
</comment>
<dbReference type="EMBL" id="BPLQ01007598">
    <property type="protein sequence ID" value="GIY31058.1"/>
    <property type="molecule type" value="Genomic_DNA"/>
</dbReference>
<name>A0AAV4S975_9ARAC</name>
<evidence type="ECO:0000313" key="10">
    <source>
        <dbReference type="Proteomes" id="UP001054837"/>
    </source>
</evidence>